<proteinExistence type="predicted"/>
<dbReference type="EMBL" id="JASCZI010000088">
    <property type="protein sequence ID" value="MED6108502.1"/>
    <property type="molecule type" value="Genomic_DNA"/>
</dbReference>
<name>A0ABU6QA21_9FABA</name>
<reference evidence="1 2" key="1">
    <citation type="journal article" date="2023" name="Plants (Basel)">
        <title>Bridging the Gap: Combining Genomics and Transcriptomics Approaches to Understand Stylosanthes scabra, an Orphan Legume from the Brazilian Caatinga.</title>
        <authorList>
            <person name="Ferreira-Neto J.R.C."/>
            <person name="da Silva M.D."/>
            <person name="Binneck E."/>
            <person name="de Melo N.F."/>
            <person name="da Silva R.H."/>
            <person name="de Melo A.L.T.M."/>
            <person name="Pandolfi V."/>
            <person name="Bustamante F.O."/>
            <person name="Brasileiro-Vidal A.C."/>
            <person name="Benko-Iseppon A.M."/>
        </authorList>
    </citation>
    <scope>NUCLEOTIDE SEQUENCE [LARGE SCALE GENOMIC DNA]</scope>
    <source>
        <tissue evidence="1">Leaves</tissue>
    </source>
</reference>
<evidence type="ECO:0000313" key="2">
    <source>
        <dbReference type="Proteomes" id="UP001341840"/>
    </source>
</evidence>
<organism evidence="1 2">
    <name type="scientific">Stylosanthes scabra</name>
    <dbReference type="NCBI Taxonomy" id="79078"/>
    <lineage>
        <taxon>Eukaryota</taxon>
        <taxon>Viridiplantae</taxon>
        <taxon>Streptophyta</taxon>
        <taxon>Embryophyta</taxon>
        <taxon>Tracheophyta</taxon>
        <taxon>Spermatophyta</taxon>
        <taxon>Magnoliopsida</taxon>
        <taxon>eudicotyledons</taxon>
        <taxon>Gunneridae</taxon>
        <taxon>Pentapetalae</taxon>
        <taxon>rosids</taxon>
        <taxon>fabids</taxon>
        <taxon>Fabales</taxon>
        <taxon>Fabaceae</taxon>
        <taxon>Papilionoideae</taxon>
        <taxon>50 kb inversion clade</taxon>
        <taxon>dalbergioids sensu lato</taxon>
        <taxon>Dalbergieae</taxon>
        <taxon>Pterocarpus clade</taxon>
        <taxon>Stylosanthes</taxon>
    </lineage>
</organism>
<accession>A0ABU6QA21</accession>
<sequence>MAYVAETGSVLSQWCPKWTRYNFAMSNGCLYPISNSVSSSTFEDYHGRTAPRLALKTNLPATSAMLPFFCQRGMRVQLGCLPPVICLCFSGPPCLCRHYLDAPGAVSDDGSGHALRSDEKWPRKLVKHFFRSPDLSLFLHLQTSVQKEAASEEIIGGRETGVNLKYNLILTRYKQ</sequence>
<protein>
    <submittedName>
        <fullName evidence="1">Uncharacterized protein</fullName>
    </submittedName>
</protein>
<keyword evidence="2" id="KW-1185">Reference proteome</keyword>
<dbReference type="Proteomes" id="UP001341840">
    <property type="component" value="Unassembled WGS sequence"/>
</dbReference>
<gene>
    <name evidence="1" type="ORF">PIB30_024531</name>
</gene>
<evidence type="ECO:0000313" key="1">
    <source>
        <dbReference type="EMBL" id="MED6108502.1"/>
    </source>
</evidence>
<comment type="caution">
    <text evidence="1">The sequence shown here is derived from an EMBL/GenBank/DDBJ whole genome shotgun (WGS) entry which is preliminary data.</text>
</comment>